<accession>A0AAV5B192</accession>
<dbReference type="InterPro" id="IPR033932">
    <property type="entry name" value="YtcJ-like"/>
</dbReference>
<dbReference type="InterPro" id="IPR013108">
    <property type="entry name" value="Amidohydro_3"/>
</dbReference>
<dbReference type="SUPFAM" id="SSF51338">
    <property type="entry name" value="Composite domain of metallo-dependent hydrolases"/>
    <property type="match status" value="1"/>
</dbReference>
<reference evidence="2" key="1">
    <citation type="journal article" date="2022" name="Int. J. Syst. Evol. Microbiol.">
        <title>Granulimonas faecalis gen. nov., sp. nov., and Leptogranulimonas caecicola gen. nov., sp. nov., novel lactate-producing Atopobiaceae bacteria isolated from mouse intestines, and an emended description of the family Atopobiaceae.</title>
        <authorList>
            <person name="Morinaga K."/>
            <person name="Kusada H."/>
            <person name="Sakamoto S."/>
            <person name="Murakami T."/>
            <person name="Toyoda A."/>
            <person name="Mori H."/>
            <person name="Meng X.Y."/>
            <person name="Takashino M."/>
            <person name="Murotomi K."/>
            <person name="Tamaki H."/>
        </authorList>
    </citation>
    <scope>NUCLEOTIDE SEQUENCE</scope>
    <source>
        <strain evidence="2">OPF53</strain>
    </source>
</reference>
<dbReference type="SUPFAM" id="SSF51556">
    <property type="entry name" value="Metallo-dependent hydrolases"/>
    <property type="match status" value="1"/>
</dbReference>
<sequence>MSKATRVFLSTNVFTGAGRGMVSGGVALDGNRILRVGTADEVLALAGEGTDVRDCGDRLITAGLHDSHMHLLMGCTSERECFLTGARSEEEAAARLAEWFEEHRDEYADDEWLRAWGFCYLAWDDPKPPSRHSLDRYFPDRPVFVNDSDLHGGWCNTKALELCGLDAGVEDSPFGSFGREEDGSLSGYLGERAKAVVEEQANGLLPEHKQESALRDVSGLFSSYGITAVTDMLPLDAIDIGNIDLVERLENEGALNFRYNFATEMLDPIEKAQGLRERFHDKAGRMYYTGVKEFIDGIVTTHTGYLIDAYTDDPEVDRVWLAMDLDEARERILEYQAQGFNIQLHCVGDGAVRHAVDLYQEAIEINGPTDSRLSVEHLDMSDPADWARMGELGIVCSVQPPHLTLVDSLDDDEYRGCIGQRRAKYLWAFKSMLDNGCPMAFGTDFPVVTVDPRIGLNRAVARRFPDGLPAAGWNPEQKITLSDALSIYTYGGAYKVGREEELGTLEAGKLADLVVWHENLFDLTPEGLLGAEVELTVFDGEVVYER</sequence>
<dbReference type="Pfam" id="PF07969">
    <property type="entry name" value="Amidohydro_3"/>
    <property type="match status" value="1"/>
</dbReference>
<organism evidence="2 3">
    <name type="scientific">Granulimonas faecalis</name>
    <dbReference type="NCBI Taxonomy" id="2894155"/>
    <lineage>
        <taxon>Bacteria</taxon>
        <taxon>Bacillati</taxon>
        <taxon>Actinomycetota</taxon>
        <taxon>Coriobacteriia</taxon>
        <taxon>Coriobacteriales</taxon>
        <taxon>Kribbibacteriaceae</taxon>
        <taxon>Granulimonas</taxon>
    </lineage>
</organism>
<dbReference type="EMBL" id="BQKC01000001">
    <property type="protein sequence ID" value="GJM54535.1"/>
    <property type="molecule type" value="Genomic_DNA"/>
</dbReference>
<dbReference type="InterPro" id="IPR011059">
    <property type="entry name" value="Metal-dep_hydrolase_composite"/>
</dbReference>
<dbReference type="Gene3D" id="3.20.20.140">
    <property type="entry name" value="Metal-dependent hydrolases"/>
    <property type="match status" value="1"/>
</dbReference>
<evidence type="ECO:0000259" key="1">
    <source>
        <dbReference type="Pfam" id="PF07969"/>
    </source>
</evidence>
<dbReference type="RefSeq" id="WP_168354032.1">
    <property type="nucleotide sequence ID" value="NZ_BQKC01000001.1"/>
</dbReference>
<name>A0AAV5B192_9ACTN</name>
<dbReference type="AlphaFoldDB" id="A0AAV5B192"/>
<evidence type="ECO:0000313" key="2">
    <source>
        <dbReference type="EMBL" id="GJM54535.1"/>
    </source>
</evidence>
<comment type="caution">
    <text evidence="2">The sequence shown here is derived from an EMBL/GenBank/DDBJ whole genome shotgun (WGS) entry which is preliminary data.</text>
</comment>
<dbReference type="Proteomes" id="UP001055025">
    <property type="component" value="Unassembled WGS sequence"/>
</dbReference>
<dbReference type="CDD" id="cd01300">
    <property type="entry name" value="YtcJ_like"/>
    <property type="match status" value="1"/>
</dbReference>
<protein>
    <recommendedName>
        <fullName evidence="1">Amidohydrolase 3 domain-containing protein</fullName>
    </recommendedName>
</protein>
<evidence type="ECO:0000313" key="3">
    <source>
        <dbReference type="Proteomes" id="UP001055025"/>
    </source>
</evidence>
<proteinExistence type="predicted"/>
<dbReference type="Gene3D" id="3.10.310.70">
    <property type="match status" value="1"/>
</dbReference>
<dbReference type="GO" id="GO:0016810">
    <property type="term" value="F:hydrolase activity, acting on carbon-nitrogen (but not peptide) bonds"/>
    <property type="evidence" value="ECO:0007669"/>
    <property type="project" value="InterPro"/>
</dbReference>
<dbReference type="PANTHER" id="PTHR22642">
    <property type="entry name" value="IMIDAZOLONEPROPIONASE"/>
    <property type="match status" value="1"/>
</dbReference>
<keyword evidence="3" id="KW-1185">Reference proteome</keyword>
<gene>
    <name evidence="2" type="ORF">ATOP_01900</name>
</gene>
<dbReference type="InterPro" id="IPR032466">
    <property type="entry name" value="Metal_Hydrolase"/>
</dbReference>
<dbReference type="Gene3D" id="2.30.40.10">
    <property type="entry name" value="Urease, subunit C, domain 1"/>
    <property type="match status" value="1"/>
</dbReference>
<dbReference type="PANTHER" id="PTHR22642:SF2">
    <property type="entry name" value="PROTEIN LONG AFTER FAR-RED 3"/>
    <property type="match status" value="1"/>
</dbReference>
<feature type="domain" description="Amidohydrolase 3" evidence="1">
    <location>
        <begin position="52"/>
        <end position="544"/>
    </location>
</feature>